<keyword evidence="7" id="KW-1185">Reference proteome</keyword>
<reference evidence="7" key="1">
    <citation type="submission" date="2015-02" db="EMBL/GenBank/DDBJ databases">
        <title>Genome sequencing for Strongylocentrotus purpuratus.</title>
        <authorList>
            <person name="Murali S."/>
            <person name="Liu Y."/>
            <person name="Vee V."/>
            <person name="English A."/>
            <person name="Wang M."/>
            <person name="Skinner E."/>
            <person name="Han Y."/>
            <person name="Muzny D.M."/>
            <person name="Worley K.C."/>
            <person name="Gibbs R.A."/>
        </authorList>
    </citation>
    <scope>NUCLEOTIDE SEQUENCE</scope>
</reference>
<evidence type="ECO:0000256" key="5">
    <source>
        <dbReference type="SAM" id="MobiDB-lite"/>
    </source>
</evidence>
<protein>
    <recommendedName>
        <fullName evidence="3">Integrator complex subunit 10</fullName>
    </recommendedName>
</protein>
<dbReference type="Proteomes" id="UP000007110">
    <property type="component" value="Unassembled WGS sequence"/>
</dbReference>
<evidence type="ECO:0000256" key="2">
    <source>
        <dbReference type="ARBA" id="ARBA00010391"/>
    </source>
</evidence>
<evidence type="ECO:0000313" key="7">
    <source>
        <dbReference type="Proteomes" id="UP000007110"/>
    </source>
</evidence>
<dbReference type="OMA" id="FYVKMFQ"/>
<dbReference type="PRINTS" id="PR02106">
    <property type="entry name" value="INTSUBUNIT10"/>
</dbReference>
<dbReference type="PANTHER" id="PTHR16055">
    <property type="entry name" value="INTEGRATOR COMPLEX SUBUNIT 10"/>
    <property type="match status" value="1"/>
</dbReference>
<feature type="compositionally biased region" description="Basic and acidic residues" evidence="5">
    <location>
        <begin position="379"/>
        <end position="389"/>
    </location>
</feature>
<evidence type="ECO:0000256" key="4">
    <source>
        <dbReference type="ARBA" id="ARBA00023242"/>
    </source>
</evidence>
<dbReference type="InParanoid" id="A0A7M7MYR5"/>
<organism evidence="6 7">
    <name type="scientific">Strongylocentrotus purpuratus</name>
    <name type="common">Purple sea urchin</name>
    <dbReference type="NCBI Taxonomy" id="7668"/>
    <lineage>
        <taxon>Eukaryota</taxon>
        <taxon>Metazoa</taxon>
        <taxon>Echinodermata</taxon>
        <taxon>Eleutherozoa</taxon>
        <taxon>Echinozoa</taxon>
        <taxon>Echinoidea</taxon>
        <taxon>Euechinoidea</taxon>
        <taxon>Echinacea</taxon>
        <taxon>Camarodonta</taxon>
        <taxon>Echinidea</taxon>
        <taxon>Strongylocentrotidae</taxon>
        <taxon>Strongylocentrotus</taxon>
    </lineage>
</organism>
<name>A0A7M7MYR5_STRPU</name>
<sequence>METNGEPDQKMKKGSTQSVSQWFVEKSQTCLKQQDDRFACKAFLLTAKILCPHDFKIQYQAYCFEKTAQDVKQAASILLEMFKNFPLDGRLDDELKAISKSLLGDSKDTHASFLKDVYEHLPTKIQREILEHCAKLSQQNHNDLEELRLKLLINQRFNKDGPKEVSLLLNSILDIEKKEGFKNVANPYRKLMVYEVLPFALSMNKLGQHCSSKDNSKWLHKTMEFFITMATQPHPQKLSSGDHMTNIVLGVEGSELSRGSPWVNLQHILKLFAKCCQWESGFIAAPGSGLGESWSIIQKHVQRHSINSREEGEKVPPKAAFYASLVLLLRASYHYASIMSPQQYGGSSSHHHQSHVLLEDLEPKKRSKKHKHTHKKRKLEADKETHIDSDGSDDVSDVILPSEMTPLSAEITEAFHTAMNCWRLLNSNDTFIKDFTWLLHRWKADTWSWFNSFQADRLFYLGENVQAISMLQSRLKAEQDDTALDNPDRMKILIQLACIYQSMARLADACDCVLQAITIMNTTYVEGNPSRGIVSEGSLTGAGRSGRLLHILSASPSMLLPYCIQLVLLAFKKRVLHRADSNDTGLGHLIVLMQYYWSREEPQFNEAIRRIRKQGSFFYHCFLNYVVNIDILEEFAHLKTEDGGKVNLDLLPSSSGVQRQRTVTRGVTRGGKEDFRAGMERQVMRSNDNVEAVIMKFLMEERDSIKLTFADS</sequence>
<dbReference type="OrthoDB" id="18145at2759"/>
<proteinExistence type="inferred from homology"/>
<evidence type="ECO:0000256" key="1">
    <source>
        <dbReference type="ARBA" id="ARBA00004123"/>
    </source>
</evidence>
<feature type="region of interest" description="Disordered" evidence="5">
    <location>
        <begin position="359"/>
        <end position="392"/>
    </location>
</feature>
<feature type="compositionally biased region" description="Basic residues" evidence="5">
    <location>
        <begin position="365"/>
        <end position="378"/>
    </location>
</feature>
<dbReference type="InterPro" id="IPR026164">
    <property type="entry name" value="Int_cplx_su10"/>
</dbReference>
<accession>A0A7M7MYR5</accession>
<reference evidence="6" key="2">
    <citation type="submission" date="2021-01" db="UniProtKB">
        <authorList>
            <consortium name="EnsemblMetazoa"/>
        </authorList>
    </citation>
    <scope>IDENTIFICATION</scope>
</reference>
<evidence type="ECO:0000256" key="3">
    <source>
        <dbReference type="ARBA" id="ARBA00016811"/>
    </source>
</evidence>
<comment type="subcellular location">
    <subcellularLocation>
        <location evidence="1">Nucleus</location>
    </subcellularLocation>
</comment>
<evidence type="ECO:0000313" key="6">
    <source>
        <dbReference type="EnsemblMetazoa" id="XP_030828435"/>
    </source>
</evidence>
<dbReference type="GO" id="GO:0016180">
    <property type="term" value="P:snRNA processing"/>
    <property type="evidence" value="ECO:0000318"/>
    <property type="project" value="GO_Central"/>
</dbReference>
<dbReference type="KEGG" id="spu:580066"/>
<dbReference type="EnsemblMetazoa" id="XM_030972575">
    <property type="protein sequence ID" value="XP_030828435"/>
    <property type="gene ID" value="LOC580066"/>
</dbReference>
<dbReference type="Pfam" id="PF21045">
    <property type="entry name" value="INT10"/>
    <property type="match status" value="1"/>
</dbReference>
<dbReference type="FunCoup" id="A0A7M7MYR5">
    <property type="interactions" value="2670"/>
</dbReference>
<dbReference type="GO" id="GO:0032039">
    <property type="term" value="C:integrator complex"/>
    <property type="evidence" value="ECO:0000318"/>
    <property type="project" value="GO_Central"/>
</dbReference>
<dbReference type="GeneID" id="580066"/>
<comment type="similarity">
    <text evidence="2">Belongs to the Integrator subunit 10 family.</text>
</comment>
<dbReference type="CTD" id="55174"/>
<dbReference type="AlphaFoldDB" id="A0A7M7MYR5"/>
<keyword evidence="4" id="KW-0539">Nucleus</keyword>
<dbReference type="PANTHER" id="PTHR16055:SF2">
    <property type="entry name" value="INTEGRATOR COMPLEX SUBUNIT 10"/>
    <property type="match status" value="1"/>
</dbReference>
<dbReference type="RefSeq" id="XP_030828435.1">
    <property type="nucleotide sequence ID" value="XM_030972575.1"/>
</dbReference>